<evidence type="ECO:0000259" key="2">
    <source>
        <dbReference type="Pfam" id="PF08450"/>
    </source>
</evidence>
<dbReference type="InterPro" id="IPR011042">
    <property type="entry name" value="6-blade_b-propeller_TolB-like"/>
</dbReference>
<accession>A0A0B1ZVU2</accession>
<gene>
    <name evidence="3" type="ORF">LK12_02855</name>
</gene>
<organism evidence="3 4">
    <name type="scientific">Novosphingobium malaysiense</name>
    <dbReference type="NCBI Taxonomy" id="1348853"/>
    <lineage>
        <taxon>Bacteria</taxon>
        <taxon>Pseudomonadati</taxon>
        <taxon>Pseudomonadota</taxon>
        <taxon>Alphaproteobacteria</taxon>
        <taxon>Sphingomonadales</taxon>
        <taxon>Sphingomonadaceae</taxon>
        <taxon>Novosphingobium</taxon>
    </lineage>
</organism>
<dbReference type="InterPro" id="IPR051262">
    <property type="entry name" value="SMP-30/CGR1_Lactonase"/>
</dbReference>
<feature type="domain" description="SMP-30/Gluconolactonase/LRE-like region" evidence="2">
    <location>
        <begin position="19"/>
        <end position="257"/>
    </location>
</feature>
<dbReference type="GO" id="GO:0016787">
    <property type="term" value="F:hydrolase activity"/>
    <property type="evidence" value="ECO:0007669"/>
    <property type="project" value="UniProtKB-KW"/>
</dbReference>
<proteinExistence type="predicted"/>
<name>A0A0B1ZVU2_9SPHN</name>
<dbReference type="Gene3D" id="2.120.10.30">
    <property type="entry name" value="TolB, C-terminal domain"/>
    <property type="match status" value="1"/>
</dbReference>
<sequence>MADLSAMQFTELASGIYLEGLSVDHERDVIWYSDVVGGGIHGVRPDGTPVAVLDPERMWTGGIMMNADGAVLSSGQGGVRWNNPAAGTSGWLIDAIDGKPVGGVNEMWPDGEGGMFFGTIDMEYIIAARETRPVDLYRLTRDREVIRIAEDLRFTNGIGYNPARREFYCSETFGKGLIWDVTPDLMLENKRVLLDRDDCDGLALDCEDNIWIPGVYSPGIIRRVTPQGEELEPISTPPGATTQVRFGGDDGRDMYIVLVPEDAGDCLKNGRPLSGTSSLWRGRSPVAGVKVPPTEFALS</sequence>
<evidence type="ECO:0000256" key="1">
    <source>
        <dbReference type="ARBA" id="ARBA00022801"/>
    </source>
</evidence>
<dbReference type="OrthoDB" id="2633250at2"/>
<dbReference type="AlphaFoldDB" id="A0A0B1ZVU2"/>
<comment type="caution">
    <text evidence="3">The sequence shown here is derived from an EMBL/GenBank/DDBJ whole genome shotgun (WGS) entry which is preliminary data.</text>
</comment>
<reference evidence="3 4" key="1">
    <citation type="submission" date="2014-10" db="EMBL/GenBank/DDBJ databases">
        <title>Genome sequence of Novosphingobium malaysiense MUSC 273(T).</title>
        <authorList>
            <person name="Lee L.-H."/>
        </authorList>
    </citation>
    <scope>NUCLEOTIDE SEQUENCE [LARGE SCALE GENOMIC DNA]</scope>
    <source>
        <strain evidence="3 4">MUSC 273</strain>
    </source>
</reference>
<dbReference type="Pfam" id="PF08450">
    <property type="entry name" value="SGL"/>
    <property type="match status" value="1"/>
</dbReference>
<dbReference type="PANTHER" id="PTHR47572">
    <property type="entry name" value="LIPOPROTEIN-RELATED"/>
    <property type="match status" value="1"/>
</dbReference>
<protein>
    <submittedName>
        <fullName evidence="3">Gluconolactonase</fullName>
    </submittedName>
</protein>
<keyword evidence="4" id="KW-1185">Reference proteome</keyword>
<dbReference type="SUPFAM" id="SSF63829">
    <property type="entry name" value="Calcium-dependent phosphotriesterase"/>
    <property type="match status" value="1"/>
</dbReference>
<evidence type="ECO:0000313" key="4">
    <source>
        <dbReference type="Proteomes" id="UP000031057"/>
    </source>
</evidence>
<keyword evidence="1" id="KW-0378">Hydrolase</keyword>
<dbReference type="PANTHER" id="PTHR47572:SF4">
    <property type="entry name" value="LACTONASE DRP35"/>
    <property type="match status" value="1"/>
</dbReference>
<evidence type="ECO:0000313" key="3">
    <source>
        <dbReference type="EMBL" id="KHK93267.1"/>
    </source>
</evidence>
<dbReference type="STRING" id="1348853.LK12_02855"/>
<dbReference type="RefSeq" id="WP_039279063.1">
    <property type="nucleotide sequence ID" value="NZ_JTDI01000001.1"/>
</dbReference>
<dbReference type="InterPro" id="IPR013658">
    <property type="entry name" value="SGL"/>
</dbReference>
<dbReference type="EMBL" id="JTDI01000001">
    <property type="protein sequence ID" value="KHK93267.1"/>
    <property type="molecule type" value="Genomic_DNA"/>
</dbReference>
<dbReference type="Proteomes" id="UP000031057">
    <property type="component" value="Unassembled WGS sequence"/>
</dbReference>